<dbReference type="OrthoDB" id="8525200at2"/>
<sequence length="232" mass="25306">MSNLLNSALANPITEDDIANYLANTPDFFLRHAELLAAVQLNSPHGHRAVSLQERQAEMLREKIKLLEQRIMEMLRNGNDNVILSNKIIRWAGNLLQGSDVRQLPQQLAIDIEQQFAVPQVGLRLWDVAADYAAEPYAQGVSDDLKSFASSLTEPFCGLNTGFESVNWLETPSAITSLALIPLRMGPSGSTTPAFGLLVLASGDAQRFTSGMGTDFLARIGELASAALSRLR</sequence>
<evidence type="ECO:0000313" key="2">
    <source>
        <dbReference type="EMBL" id="RFO95899.1"/>
    </source>
</evidence>
<keyword evidence="3" id="KW-1185">Reference proteome</keyword>
<evidence type="ECO:0000313" key="3">
    <source>
        <dbReference type="Proteomes" id="UP000260665"/>
    </source>
</evidence>
<gene>
    <name evidence="2" type="ORF">DIC66_15800</name>
</gene>
<dbReference type="AlphaFoldDB" id="A0A3E1R959"/>
<dbReference type="InterPro" id="IPR007435">
    <property type="entry name" value="DUF484"/>
</dbReference>
<evidence type="ECO:0000256" key="1">
    <source>
        <dbReference type="SAM" id="Coils"/>
    </source>
</evidence>
<name>A0A3E1R959_9BURK</name>
<dbReference type="Pfam" id="PF04340">
    <property type="entry name" value="DUF484"/>
    <property type="match status" value="1"/>
</dbReference>
<dbReference type="PANTHER" id="PTHR38765">
    <property type="entry name" value="DUF484 DOMAIN-CONTAINING PROTEIN"/>
    <property type="match status" value="1"/>
</dbReference>
<dbReference type="EMBL" id="QFZK01000011">
    <property type="protein sequence ID" value="RFO95899.1"/>
    <property type="molecule type" value="Genomic_DNA"/>
</dbReference>
<feature type="coiled-coil region" evidence="1">
    <location>
        <begin position="50"/>
        <end position="77"/>
    </location>
</feature>
<proteinExistence type="predicted"/>
<dbReference type="Proteomes" id="UP000260665">
    <property type="component" value="Unassembled WGS sequence"/>
</dbReference>
<accession>A0A3E1R959</accession>
<reference evidence="2 3" key="1">
    <citation type="submission" date="2018-05" db="EMBL/GenBank/DDBJ databases">
        <title>Rhodoferax soyangensis sp.nov., isolated from an oligotrophic freshwater lake.</title>
        <authorList>
            <person name="Park M."/>
        </authorList>
    </citation>
    <scope>NUCLEOTIDE SEQUENCE [LARGE SCALE GENOMIC DNA]</scope>
    <source>
        <strain evidence="2 3">IMCC26218</strain>
    </source>
</reference>
<organism evidence="2 3">
    <name type="scientific">Rhodoferax lacus</name>
    <dbReference type="NCBI Taxonomy" id="2184758"/>
    <lineage>
        <taxon>Bacteria</taxon>
        <taxon>Pseudomonadati</taxon>
        <taxon>Pseudomonadota</taxon>
        <taxon>Betaproteobacteria</taxon>
        <taxon>Burkholderiales</taxon>
        <taxon>Comamonadaceae</taxon>
        <taxon>Rhodoferax</taxon>
    </lineage>
</organism>
<comment type="caution">
    <text evidence="2">The sequence shown here is derived from an EMBL/GenBank/DDBJ whole genome shotgun (WGS) entry which is preliminary data.</text>
</comment>
<protein>
    <submittedName>
        <fullName evidence="2">DUF484 domain-containing protein</fullName>
    </submittedName>
</protein>
<dbReference type="InterPro" id="IPR029016">
    <property type="entry name" value="GAF-like_dom_sf"/>
</dbReference>
<dbReference type="Gene3D" id="3.30.450.40">
    <property type="match status" value="1"/>
</dbReference>
<dbReference type="PANTHER" id="PTHR38765:SF1">
    <property type="entry name" value="DUF484 DOMAIN-CONTAINING PROTEIN"/>
    <property type="match status" value="1"/>
</dbReference>
<dbReference type="RefSeq" id="WP_117178931.1">
    <property type="nucleotide sequence ID" value="NZ_QFZK01000011.1"/>
</dbReference>
<keyword evidence="1" id="KW-0175">Coiled coil</keyword>